<dbReference type="GO" id="GO:0016717">
    <property type="term" value="F:oxidoreductase activity, acting on paired donors, with oxidation of a pair of donors resulting in the reduction of molecular oxygen to two molecules of water"/>
    <property type="evidence" value="ECO:0007669"/>
    <property type="project" value="TreeGrafter"/>
</dbReference>
<evidence type="ECO:0000313" key="2">
    <source>
        <dbReference type="EMBL" id="MBB3037082.1"/>
    </source>
</evidence>
<comment type="caution">
    <text evidence="2">The sequence shown here is derived from an EMBL/GenBank/DDBJ whole genome shotgun (WGS) entry which is preliminary data.</text>
</comment>
<dbReference type="GO" id="GO:0006629">
    <property type="term" value="P:lipid metabolic process"/>
    <property type="evidence" value="ECO:0007669"/>
    <property type="project" value="InterPro"/>
</dbReference>
<dbReference type="Proteomes" id="UP000567922">
    <property type="component" value="Unassembled WGS sequence"/>
</dbReference>
<evidence type="ECO:0000313" key="3">
    <source>
        <dbReference type="Proteomes" id="UP000567922"/>
    </source>
</evidence>
<organism evidence="2 3">
    <name type="scientific">Hoyosella altamirensis</name>
    <dbReference type="NCBI Taxonomy" id="616997"/>
    <lineage>
        <taxon>Bacteria</taxon>
        <taxon>Bacillati</taxon>
        <taxon>Actinomycetota</taxon>
        <taxon>Actinomycetes</taxon>
        <taxon>Mycobacteriales</taxon>
        <taxon>Hoyosellaceae</taxon>
        <taxon>Hoyosella</taxon>
    </lineage>
</organism>
<dbReference type="Pfam" id="PF00487">
    <property type="entry name" value="FA_desaturase"/>
    <property type="match status" value="1"/>
</dbReference>
<reference evidence="2 3" key="1">
    <citation type="submission" date="2020-08" db="EMBL/GenBank/DDBJ databases">
        <title>Sequencing the genomes of 1000 actinobacteria strains.</title>
        <authorList>
            <person name="Klenk H.-P."/>
        </authorList>
    </citation>
    <scope>NUCLEOTIDE SEQUENCE [LARGE SCALE GENOMIC DNA]</scope>
    <source>
        <strain evidence="2 3">DSM 45258</strain>
    </source>
</reference>
<dbReference type="InterPro" id="IPR005804">
    <property type="entry name" value="FA_desaturase_dom"/>
</dbReference>
<dbReference type="CDD" id="cd03506">
    <property type="entry name" value="Delta6-FADS-like"/>
    <property type="match status" value="1"/>
</dbReference>
<dbReference type="RefSeq" id="WP_064439047.1">
    <property type="nucleotide sequence ID" value="NZ_BDDI01000002.1"/>
</dbReference>
<sequence length="381" mass="43454">MPDTKRLTPEQIEEFGKEMEGIRARVVADLGERDATYIRNLIDVQKKLELAGRAMLFFGWLPPAWLGGIAALSLSKILDNMEIGHNVMHGQYDFMQDPALTSKNFDWDNSIHADSWLYTHNYMHHTFTNIIGKDHDATGYGAFRITEETPWHPIWLLNPVFNLALQLTFQWGTALQELQLEKFISGEKSWDDMKEGLARVRGKGGKQALKDYVIFPLLSGPGAPFTFAGNVVANVVRNLWASNVIWCGHFPEGVETFSIEETENETLAGWHYRQILGSANFTGNRYVDILSGNLTYQIEHHAFPDLPAHRYREISAEVKVICEKYGIPYHEESMARQVYSTWKKVFRHALPDHFYTQSPTATLADIAMLPVRTVQRQLQAA</sequence>
<feature type="domain" description="Fatty acid desaturase" evidence="1">
    <location>
        <begin position="64"/>
        <end position="331"/>
    </location>
</feature>
<accession>A0A839RJS8</accession>
<dbReference type="PANTHER" id="PTHR19353">
    <property type="entry name" value="FATTY ACID DESATURASE 2"/>
    <property type="match status" value="1"/>
</dbReference>
<gene>
    <name evidence="2" type="ORF">FHU29_001516</name>
</gene>
<dbReference type="PANTHER" id="PTHR19353:SF84">
    <property type="entry name" value="ACYL-COA DELTA-9-DESATURASE, DESB"/>
    <property type="match status" value="1"/>
</dbReference>
<dbReference type="InterPro" id="IPR012171">
    <property type="entry name" value="Fatty_acid_desaturase"/>
</dbReference>
<dbReference type="EMBL" id="JACHWS010000001">
    <property type="protein sequence ID" value="MBB3037082.1"/>
    <property type="molecule type" value="Genomic_DNA"/>
</dbReference>
<evidence type="ECO:0000259" key="1">
    <source>
        <dbReference type="Pfam" id="PF00487"/>
    </source>
</evidence>
<keyword evidence="3" id="KW-1185">Reference proteome</keyword>
<dbReference type="AlphaFoldDB" id="A0A839RJS8"/>
<dbReference type="GO" id="GO:0016020">
    <property type="term" value="C:membrane"/>
    <property type="evidence" value="ECO:0007669"/>
    <property type="project" value="TreeGrafter"/>
</dbReference>
<name>A0A839RJS8_9ACTN</name>
<dbReference type="OrthoDB" id="104711at2"/>
<proteinExistence type="predicted"/>
<protein>
    <submittedName>
        <fullName evidence="2">Fatty acid desaturase</fullName>
    </submittedName>
</protein>